<dbReference type="EMBL" id="BSFQ01000026">
    <property type="protein sequence ID" value="GLL13925.1"/>
    <property type="molecule type" value="Genomic_DNA"/>
</dbReference>
<reference evidence="3" key="1">
    <citation type="journal article" date="2014" name="Int. J. Syst. Evol. Microbiol.">
        <title>Complete genome sequence of Corynebacterium casei LMG S-19264T (=DSM 44701T), isolated from a smear-ripened cheese.</title>
        <authorList>
            <consortium name="US DOE Joint Genome Institute (JGI-PGF)"/>
            <person name="Walter F."/>
            <person name="Albersmeier A."/>
            <person name="Kalinowski J."/>
            <person name="Ruckert C."/>
        </authorList>
    </citation>
    <scope>NUCLEOTIDE SEQUENCE</scope>
    <source>
        <strain evidence="3">VKM Ac-1069</strain>
    </source>
</reference>
<feature type="region of interest" description="Disordered" evidence="1">
    <location>
        <begin position="1"/>
        <end position="34"/>
    </location>
</feature>
<proteinExistence type="predicted"/>
<gene>
    <name evidence="3" type="ORF">GCM10017577_50700</name>
</gene>
<evidence type="ECO:0000259" key="2">
    <source>
        <dbReference type="Pfam" id="PF00668"/>
    </source>
</evidence>
<evidence type="ECO:0000313" key="3">
    <source>
        <dbReference type="EMBL" id="GLL13925.1"/>
    </source>
</evidence>
<feature type="domain" description="Condensation" evidence="2">
    <location>
        <begin position="42"/>
        <end position="183"/>
    </location>
</feature>
<dbReference type="Gene3D" id="3.30.559.30">
    <property type="entry name" value="Nonribosomal peptide synthetase, condensation domain"/>
    <property type="match status" value="1"/>
</dbReference>
<organism evidence="3 4">
    <name type="scientific">Pseudonocardia halophobica</name>
    <dbReference type="NCBI Taxonomy" id="29401"/>
    <lineage>
        <taxon>Bacteria</taxon>
        <taxon>Bacillati</taxon>
        <taxon>Actinomycetota</taxon>
        <taxon>Actinomycetes</taxon>
        <taxon>Pseudonocardiales</taxon>
        <taxon>Pseudonocardiaceae</taxon>
        <taxon>Pseudonocardia</taxon>
    </lineage>
</organism>
<dbReference type="Gene3D" id="3.30.559.10">
    <property type="entry name" value="Chloramphenicol acetyltransferase-like domain"/>
    <property type="match status" value="1"/>
</dbReference>
<accession>A0A9W6L8I5</accession>
<dbReference type="Pfam" id="PF00668">
    <property type="entry name" value="Condensation"/>
    <property type="match status" value="1"/>
</dbReference>
<dbReference type="AlphaFoldDB" id="A0A9W6L8I5"/>
<evidence type="ECO:0000256" key="1">
    <source>
        <dbReference type="SAM" id="MobiDB-lite"/>
    </source>
</evidence>
<evidence type="ECO:0000313" key="4">
    <source>
        <dbReference type="Proteomes" id="UP001143463"/>
    </source>
</evidence>
<dbReference type="SUPFAM" id="SSF52777">
    <property type="entry name" value="CoA-dependent acyltransferases"/>
    <property type="match status" value="2"/>
</dbReference>
<dbReference type="Proteomes" id="UP001143463">
    <property type="component" value="Unassembled WGS sequence"/>
</dbReference>
<name>A0A9W6L8I5_9PSEU</name>
<dbReference type="InterPro" id="IPR023213">
    <property type="entry name" value="CAT-like_dom_sf"/>
</dbReference>
<dbReference type="GO" id="GO:0003824">
    <property type="term" value="F:catalytic activity"/>
    <property type="evidence" value="ECO:0007669"/>
    <property type="project" value="InterPro"/>
</dbReference>
<protein>
    <recommendedName>
        <fullName evidence="2">Condensation domain-containing protein</fullName>
    </recommendedName>
</protein>
<sequence length="382" mass="39350">MSTETVTTDADRRAAPAADPPTLPARHPREPADPADDLVVRLRLRGVLDPEALSAAWRDVLDRHTVLRTLAPGPADPGPRVLEAVALARVRRRPVRPADVEAAVAEALARPAALGTDGPARATLLRVGPEEHVLVLAVHRGAIDDRSVRPLLTDLASAYSARRAGGAPVFPPTSGFAEWLARRDGAAQPRPRLLANRGGRWITVDRALPGGAAEALASLRASHGVSPLAAVLAATVVAEDGAPLDAEDPRRDGGFEGAVGPFARVARVACRAGGTGTEVLGRVLASLTGHRAAHPGPARTLVRHEPGGELPALDGLVVDREPAPAGPAGYDRVVTLVEGPDGVAVRLAVDAASGDAAGAASRVRRLAGTLGQLLHEPAAVLT</sequence>
<reference evidence="3" key="2">
    <citation type="submission" date="2023-01" db="EMBL/GenBank/DDBJ databases">
        <authorList>
            <person name="Sun Q."/>
            <person name="Evtushenko L."/>
        </authorList>
    </citation>
    <scope>NUCLEOTIDE SEQUENCE</scope>
    <source>
        <strain evidence="3">VKM Ac-1069</strain>
    </source>
</reference>
<dbReference type="GO" id="GO:0008610">
    <property type="term" value="P:lipid biosynthetic process"/>
    <property type="evidence" value="ECO:0007669"/>
    <property type="project" value="UniProtKB-ARBA"/>
</dbReference>
<dbReference type="InterPro" id="IPR001242">
    <property type="entry name" value="Condensation_dom"/>
</dbReference>
<dbReference type="RefSeq" id="WP_037038520.1">
    <property type="nucleotide sequence ID" value="NZ_BAAAUZ010000037.1"/>
</dbReference>
<comment type="caution">
    <text evidence="3">The sequence shown here is derived from an EMBL/GenBank/DDBJ whole genome shotgun (WGS) entry which is preliminary data.</text>
</comment>
<keyword evidence="4" id="KW-1185">Reference proteome</keyword>